<accession>A0A9P4U1W5</accession>
<evidence type="ECO:0000313" key="1">
    <source>
        <dbReference type="EMBL" id="KAF2433388.1"/>
    </source>
</evidence>
<comment type="caution">
    <text evidence="1">The sequence shown here is derived from an EMBL/GenBank/DDBJ whole genome shotgun (WGS) entry which is preliminary data.</text>
</comment>
<keyword evidence="2" id="KW-1185">Reference proteome</keyword>
<sequence length="194" mass="22510">MIYPRFHQFLSFGFTQISSEDTIQLFSPLTNLVRLELVVFIFTMLRNAFALLKKGNIKVLLLDIGDVHDNGDQRRFWWEKDTQAAKSRALDEAKNARWELDSLSLVDMDLKEYHNLRARSLDSTLLRTEKLHYCHGTFPFLRHLAKQPPAQLQHLDVVYNHCNCTSDVIVPWINAIVDATQGLSTIRVLLRETD</sequence>
<organism evidence="1 2">
    <name type="scientific">Tothia fuscella</name>
    <dbReference type="NCBI Taxonomy" id="1048955"/>
    <lineage>
        <taxon>Eukaryota</taxon>
        <taxon>Fungi</taxon>
        <taxon>Dikarya</taxon>
        <taxon>Ascomycota</taxon>
        <taxon>Pezizomycotina</taxon>
        <taxon>Dothideomycetes</taxon>
        <taxon>Pleosporomycetidae</taxon>
        <taxon>Venturiales</taxon>
        <taxon>Cylindrosympodiaceae</taxon>
        <taxon>Tothia</taxon>
    </lineage>
</organism>
<reference evidence="1" key="1">
    <citation type="journal article" date="2020" name="Stud. Mycol.">
        <title>101 Dothideomycetes genomes: a test case for predicting lifestyles and emergence of pathogens.</title>
        <authorList>
            <person name="Haridas S."/>
            <person name="Albert R."/>
            <person name="Binder M."/>
            <person name="Bloem J."/>
            <person name="Labutti K."/>
            <person name="Salamov A."/>
            <person name="Andreopoulos B."/>
            <person name="Baker S."/>
            <person name="Barry K."/>
            <person name="Bills G."/>
            <person name="Bluhm B."/>
            <person name="Cannon C."/>
            <person name="Castanera R."/>
            <person name="Culley D."/>
            <person name="Daum C."/>
            <person name="Ezra D."/>
            <person name="Gonzalez J."/>
            <person name="Henrissat B."/>
            <person name="Kuo A."/>
            <person name="Liang C."/>
            <person name="Lipzen A."/>
            <person name="Lutzoni F."/>
            <person name="Magnuson J."/>
            <person name="Mondo S."/>
            <person name="Nolan M."/>
            <person name="Ohm R."/>
            <person name="Pangilinan J."/>
            <person name="Park H.-J."/>
            <person name="Ramirez L."/>
            <person name="Alfaro M."/>
            <person name="Sun H."/>
            <person name="Tritt A."/>
            <person name="Yoshinaga Y."/>
            <person name="Zwiers L.-H."/>
            <person name="Turgeon B."/>
            <person name="Goodwin S."/>
            <person name="Spatafora J."/>
            <person name="Crous P."/>
            <person name="Grigoriev I."/>
        </authorList>
    </citation>
    <scope>NUCLEOTIDE SEQUENCE</scope>
    <source>
        <strain evidence="1">CBS 130266</strain>
    </source>
</reference>
<dbReference type="Proteomes" id="UP000800235">
    <property type="component" value="Unassembled WGS sequence"/>
</dbReference>
<dbReference type="AlphaFoldDB" id="A0A9P4U1W5"/>
<proteinExistence type="predicted"/>
<protein>
    <submittedName>
        <fullName evidence="1">Uncharacterized protein</fullName>
    </submittedName>
</protein>
<gene>
    <name evidence="1" type="ORF">EJ08DRAFT_77682</name>
</gene>
<dbReference type="EMBL" id="MU007021">
    <property type="protein sequence ID" value="KAF2433388.1"/>
    <property type="molecule type" value="Genomic_DNA"/>
</dbReference>
<name>A0A9P4U1W5_9PEZI</name>
<evidence type="ECO:0000313" key="2">
    <source>
        <dbReference type="Proteomes" id="UP000800235"/>
    </source>
</evidence>